<dbReference type="InterPro" id="IPR016208">
    <property type="entry name" value="Ald_Oxase/xanthine_DH-like"/>
</dbReference>
<dbReference type="Pfam" id="PF01315">
    <property type="entry name" value="Ald_Xan_dh_C"/>
    <property type="match status" value="1"/>
</dbReference>
<dbReference type="InterPro" id="IPR037165">
    <property type="entry name" value="AldOxase/xan_DH_Mopterin-bd_sf"/>
</dbReference>
<dbReference type="AlphaFoldDB" id="L8PBG6"/>
<keyword evidence="2" id="KW-0560">Oxidoreductase</keyword>
<accession>L8PBG6</accession>
<dbReference type="SUPFAM" id="SSF54665">
    <property type="entry name" value="CO dehydrogenase molybdoprotein N-domain-like"/>
    <property type="match status" value="1"/>
</dbReference>
<dbReference type="Gene3D" id="3.30.365.10">
    <property type="entry name" value="Aldehyde oxidase/xanthine dehydrogenase, molybdopterin binding domain"/>
    <property type="match status" value="4"/>
</dbReference>
<evidence type="ECO:0000313" key="4">
    <source>
        <dbReference type="EMBL" id="ELS54936.1"/>
    </source>
</evidence>
<dbReference type="SMART" id="SM01008">
    <property type="entry name" value="Ald_Xan_dh_C"/>
    <property type="match status" value="1"/>
</dbReference>
<protein>
    <submittedName>
        <fullName evidence="4">Putative 4-hydroxybenzoyl-CoA reductase, alpha subunit</fullName>
    </submittedName>
</protein>
<dbReference type="Pfam" id="PF20256">
    <property type="entry name" value="MoCoBD_2"/>
    <property type="match status" value="1"/>
</dbReference>
<dbReference type="RefSeq" id="WP_003999454.1">
    <property type="nucleotide sequence ID" value="NZ_AMLP01000124.1"/>
</dbReference>
<dbReference type="InterPro" id="IPR046867">
    <property type="entry name" value="AldOxase/xan_DH_MoCoBD2"/>
</dbReference>
<dbReference type="InterPro" id="IPR000674">
    <property type="entry name" value="Ald_Oxase/Xan_DH_a/b"/>
</dbReference>
<reference evidence="4 5" key="1">
    <citation type="journal article" date="2013" name="Genome Announc.">
        <title>Draft Genome Sequence of Streptomyces viridochromogenes Strain Tu57, Producer of Avilamycin.</title>
        <authorList>
            <person name="Gruning B.A."/>
            <person name="Erxleben A."/>
            <person name="Hahnlein A."/>
            <person name="Gunther S."/>
        </authorList>
    </citation>
    <scope>NUCLEOTIDE SEQUENCE [LARGE SCALE GENOMIC DNA]</scope>
    <source>
        <strain evidence="4 5">Tue57</strain>
    </source>
</reference>
<feature type="domain" description="Aldehyde oxidase/xanthine dehydrogenase a/b hammerhead" evidence="3">
    <location>
        <begin position="23"/>
        <end position="149"/>
    </location>
</feature>
<gene>
    <name evidence="4" type="ORF">STVIR_4117</name>
</gene>
<dbReference type="PANTHER" id="PTHR11908:SF132">
    <property type="entry name" value="ALDEHYDE OXIDASE 1-RELATED"/>
    <property type="match status" value="1"/>
</dbReference>
<dbReference type="Gene3D" id="3.90.1170.50">
    <property type="entry name" value="Aldehyde oxidase/xanthine dehydrogenase, a/b hammerhead"/>
    <property type="match status" value="1"/>
</dbReference>
<evidence type="ECO:0000256" key="2">
    <source>
        <dbReference type="ARBA" id="ARBA00023002"/>
    </source>
</evidence>
<dbReference type="EMBL" id="AMLP01000124">
    <property type="protein sequence ID" value="ELS54936.1"/>
    <property type="molecule type" value="Genomic_DNA"/>
</dbReference>
<dbReference type="Proteomes" id="UP000011205">
    <property type="component" value="Unassembled WGS sequence"/>
</dbReference>
<dbReference type="PANTHER" id="PTHR11908">
    <property type="entry name" value="XANTHINE DEHYDROGENASE"/>
    <property type="match status" value="1"/>
</dbReference>
<organism evidence="4 5">
    <name type="scientific">Streptomyces viridochromogenes Tue57</name>
    <dbReference type="NCBI Taxonomy" id="1160705"/>
    <lineage>
        <taxon>Bacteria</taxon>
        <taxon>Bacillati</taxon>
        <taxon>Actinomycetota</taxon>
        <taxon>Actinomycetes</taxon>
        <taxon>Kitasatosporales</taxon>
        <taxon>Streptomycetaceae</taxon>
        <taxon>Streptomyces</taxon>
    </lineage>
</organism>
<dbReference type="PATRIC" id="fig|1160705.3.peg.4075"/>
<comment type="caution">
    <text evidence="4">The sequence shown here is derived from an EMBL/GenBank/DDBJ whole genome shotgun (WGS) entry which is preliminary data.</text>
</comment>
<sequence length="748" mass="81129">MSPQPQAAVGAPLSRVDGRLKVTGQAKYAADHPDARTTSRRGTPISDGVVHAVVVDSSVARGRITGIDTRAAVALPGVLGVISHLDKPALVYRDNPGAWLDPFVGERLHVFEDDKVRFFGQPVAVVVARTLEAAQHAADLVKISYDAEKPTTDLSGAPENDPLPPQNYVRGNPEDALASAEVSLEGTYRLARNHHNAMEPHATVARWDGERLTVWDKTQWTLGARDELAAVFGIQAQNVRVISPFVGGAFGNALRTWPHTTIAALAARQFRRPVKLALTREQLYYGVGYRPAYEYRLQLGSTRGGRVTAAVHRIRAETSSYEHFAELGAMGPGQMLYATPHVRQALRTAPLDVNTPTFMRGPGWSSGSFAIESAMDELAHKTGIDPIELRLRNEPQEDPSNGLPFSTRRLRECLLTGAREFGWRRRSRKPRARRDGDWLIGMGMASGVYDTLRMRAEARVRLDADGTALVQASTSDMGPGTYTSMTQLAADALGLTMRAVRFELGDSTFPASPPHGGSQTMAGVGSSVQDGCDKLRQEAIELAVEDERSPLHGVDADDIVVRGGRLHVKGNTARGETYRQLLARNGRTHLETRGVFTPSGDDRYSMYAYSAVFAEVAVDRRLGLVRMRRMLGVYDVGRIISPKLADSQALGAMVGGIGQALLEHTATDHRDGRIVNANLADYLVPVNADIPDLRAIYLDGEDRHADPIGVKGLGEVVKVGVAPAIANAVFNATGRRVRDLPVTAEALL</sequence>
<dbReference type="InterPro" id="IPR036856">
    <property type="entry name" value="Ald_Oxase/Xan_DH_a/b_sf"/>
</dbReference>
<dbReference type="SUPFAM" id="SSF56003">
    <property type="entry name" value="Molybdenum cofactor-binding domain"/>
    <property type="match status" value="1"/>
</dbReference>
<evidence type="ECO:0000313" key="5">
    <source>
        <dbReference type="Proteomes" id="UP000011205"/>
    </source>
</evidence>
<dbReference type="GO" id="GO:0016491">
    <property type="term" value="F:oxidoreductase activity"/>
    <property type="evidence" value="ECO:0007669"/>
    <property type="project" value="UniProtKB-KW"/>
</dbReference>
<keyword evidence="1" id="KW-0500">Molybdenum</keyword>
<dbReference type="InterPro" id="IPR008274">
    <property type="entry name" value="AldOxase/xan_DH_MoCoBD1"/>
</dbReference>
<name>L8PBG6_STRVR</name>
<evidence type="ECO:0000259" key="3">
    <source>
        <dbReference type="SMART" id="SM01008"/>
    </source>
</evidence>
<dbReference type="GO" id="GO:0005506">
    <property type="term" value="F:iron ion binding"/>
    <property type="evidence" value="ECO:0007669"/>
    <property type="project" value="InterPro"/>
</dbReference>
<proteinExistence type="predicted"/>
<evidence type="ECO:0000256" key="1">
    <source>
        <dbReference type="ARBA" id="ARBA00022505"/>
    </source>
</evidence>
<dbReference type="Pfam" id="PF02738">
    <property type="entry name" value="MoCoBD_1"/>
    <property type="match status" value="1"/>
</dbReference>